<feature type="region of interest" description="Disordered" evidence="1">
    <location>
        <begin position="314"/>
        <end position="341"/>
    </location>
</feature>
<organism evidence="2 3">
    <name type="scientific">Metarhizium rileyi (strain RCEF 4871)</name>
    <name type="common">Nomuraea rileyi</name>
    <dbReference type="NCBI Taxonomy" id="1649241"/>
    <lineage>
        <taxon>Eukaryota</taxon>
        <taxon>Fungi</taxon>
        <taxon>Dikarya</taxon>
        <taxon>Ascomycota</taxon>
        <taxon>Pezizomycotina</taxon>
        <taxon>Sordariomycetes</taxon>
        <taxon>Hypocreomycetidae</taxon>
        <taxon>Hypocreales</taxon>
        <taxon>Clavicipitaceae</taxon>
        <taxon>Metarhizium</taxon>
    </lineage>
</organism>
<dbReference type="EMBL" id="AZHC01000012">
    <property type="protein sequence ID" value="OAA43269.1"/>
    <property type="molecule type" value="Genomic_DNA"/>
</dbReference>
<protein>
    <recommendedName>
        <fullName evidence="4">Flo11</fullName>
    </recommendedName>
</protein>
<feature type="region of interest" description="Disordered" evidence="1">
    <location>
        <begin position="861"/>
        <end position="1003"/>
    </location>
</feature>
<feature type="compositionally biased region" description="Basic and acidic residues" evidence="1">
    <location>
        <begin position="1260"/>
        <end position="1274"/>
    </location>
</feature>
<feature type="compositionally biased region" description="Low complexity" evidence="1">
    <location>
        <begin position="982"/>
        <end position="992"/>
    </location>
</feature>
<feature type="region of interest" description="Disordered" evidence="1">
    <location>
        <begin position="773"/>
        <end position="818"/>
    </location>
</feature>
<feature type="region of interest" description="Disordered" evidence="1">
    <location>
        <begin position="1155"/>
        <end position="1196"/>
    </location>
</feature>
<feature type="compositionally biased region" description="Basic and acidic residues" evidence="1">
    <location>
        <begin position="902"/>
        <end position="916"/>
    </location>
</feature>
<feature type="compositionally biased region" description="Basic residues" evidence="1">
    <location>
        <begin position="1312"/>
        <end position="1321"/>
    </location>
</feature>
<feature type="region of interest" description="Disordered" evidence="1">
    <location>
        <begin position="539"/>
        <end position="569"/>
    </location>
</feature>
<dbReference type="Proteomes" id="UP000243498">
    <property type="component" value="Unassembled WGS sequence"/>
</dbReference>
<feature type="compositionally biased region" description="Basic and acidic residues" evidence="1">
    <location>
        <begin position="1186"/>
        <end position="1196"/>
    </location>
</feature>
<feature type="compositionally biased region" description="Polar residues" evidence="1">
    <location>
        <begin position="702"/>
        <end position="713"/>
    </location>
</feature>
<name>A0A167E447_METRR</name>
<feature type="compositionally biased region" description="Low complexity" evidence="1">
    <location>
        <begin position="541"/>
        <end position="556"/>
    </location>
</feature>
<feature type="region of interest" description="Disordered" evidence="1">
    <location>
        <begin position="388"/>
        <end position="499"/>
    </location>
</feature>
<evidence type="ECO:0000313" key="3">
    <source>
        <dbReference type="Proteomes" id="UP000243498"/>
    </source>
</evidence>
<proteinExistence type="predicted"/>
<reference evidence="2 3" key="1">
    <citation type="journal article" date="2016" name="Genome Biol. Evol.">
        <title>Divergent and convergent evolution of fungal pathogenicity.</title>
        <authorList>
            <person name="Shang Y."/>
            <person name="Xiao G."/>
            <person name="Zheng P."/>
            <person name="Cen K."/>
            <person name="Zhan S."/>
            <person name="Wang C."/>
        </authorList>
    </citation>
    <scope>NUCLEOTIDE SEQUENCE [LARGE SCALE GENOMIC DNA]</scope>
    <source>
        <strain evidence="2 3">RCEF 4871</strain>
    </source>
</reference>
<feature type="compositionally biased region" description="Basic and acidic residues" evidence="1">
    <location>
        <begin position="994"/>
        <end position="1003"/>
    </location>
</feature>
<feature type="compositionally biased region" description="Polar residues" evidence="1">
    <location>
        <begin position="869"/>
        <end position="884"/>
    </location>
</feature>
<comment type="caution">
    <text evidence="2">The sequence shown here is derived from an EMBL/GenBank/DDBJ whole genome shotgun (WGS) entry which is preliminary data.</text>
</comment>
<feature type="compositionally biased region" description="Polar residues" evidence="1">
    <location>
        <begin position="919"/>
        <end position="932"/>
    </location>
</feature>
<accession>A0A167E447</accession>
<dbReference type="STRING" id="1081105.A0A167E447"/>
<feature type="region of interest" description="Disordered" evidence="1">
    <location>
        <begin position="1252"/>
        <end position="1321"/>
    </location>
</feature>
<sequence>MTKPAIAGLTLDANALRSASGMVSPRHVKTRTQSISSDRPSTIGYGLVVPAVSVSPEASFIALSAASQIITNDHDSHADAWYDQNGIDPAIEPATVSAQALHLVNSFLDQLLFNFLQVSGSTTLSALRPAVIDVLKPKLGKDAVSNADEELGEYFGGADEEDCQQFEEKSSIRDWDGELAWKRTRLRCMVYSSLGDMEEEDEDAYMEEENLEIGSHEHISDIISPPVAIFLTSIIEYMGELTLTVAGQAAYQRVRSKMEKELRDGARNASDPADRIVVTELDMERVALDRTLGRLWRGWKKRIRIPTADMAAGRPLSKASSVSSRQDQMSPGHDYLGLPKSATSEPGCDFRIFHEHYEEAIIEDVQPMDIPLPIGDHDVDEIEVPGLTHYSDEEGDDELNDEELRTTKRPTSLVVSSSMVATGLPTPTKSRPHTPVAAVRQRSMSLPTPRVPYFHPKNPRHPPVLASESEADRETSAEAGTAQTADGNGSPPRANGANARCNAANNISVTRDADAQSLRSDSECDEVEEEVAYEKAEIMTSSRVSMSSSAHSTDSDSGGKATHVKRSSSVCSARIIDVPAPRSPTHSRPVSVDVAERLHTASLPGVVHGPGRAAVVEDGFRTTSQEPLPKASIGVSPRRPSHERRKPSANNTAPISELEEEASRNPAKTANQLHSSPDSAEVPAAGRTSPPKSQPKRGLPVTLNTQIQPSNYERSPVGARNAPLPATPLTPEIEVGSVSDLPKKTSSSGWNSPKPDIRGPFLIERTRTCEADEISLPSQQQTISGPRQVHTAASSVSSGASRLKPVRTSEDSSSRSESVARNFEELIQSNQTITYTLTPENMRDIDAKRSLDSPVVTRFARRKSEDGRAQQNSPKASTPITHSTGGIPPSPRLPPSPASPRFVERKVNNKPADHVPRAPTTSTVSSARTDGATSRDARVPSDSAFDFPEFIKSTGPSEETRSCTASNLGSSVNSGYKDARRTSTTGSVTRSRYQPRDATVDSRTDNSDLIDFIRQGPPIAASNHRIPRHVAPFRTTMDSDQMSGAIGGKAVDANIPDICSSRASTNVTEGSMPSIQSSVNSKSALIKNKAPANPNNIFDDDDTMPKRKTRRVRDPYAIDLSDEEEEMDESDHVLNTPKLPTTKKEESLAEFLRNYEPPPEPVSVTTPQVPRKKASAPSLMGRFARGGKDKEKEKDSPWIRGVPEVRSVSRASTGRGYIPIQVNMPSSVYDKSGPGNGQIGADWARGTSMIASRTSSVPMKKFEPREAASRRSETADLAAFLRDSSPPPSNSPMTIDRRPSQQEDSGGFARMFGRRKKSLAF</sequence>
<evidence type="ECO:0000313" key="2">
    <source>
        <dbReference type="EMBL" id="OAA43269.1"/>
    </source>
</evidence>
<feature type="compositionally biased region" description="Polar residues" evidence="1">
    <location>
        <begin position="409"/>
        <end position="429"/>
    </location>
</feature>
<evidence type="ECO:0008006" key="4">
    <source>
        <dbReference type="Google" id="ProtNLM"/>
    </source>
</evidence>
<feature type="compositionally biased region" description="Polar residues" evidence="1">
    <location>
        <begin position="318"/>
        <end position="329"/>
    </location>
</feature>
<keyword evidence="3" id="KW-1185">Reference proteome</keyword>
<feature type="compositionally biased region" description="Polar residues" evidence="1">
    <location>
        <begin position="666"/>
        <end position="678"/>
    </location>
</feature>
<evidence type="ECO:0000256" key="1">
    <source>
        <dbReference type="SAM" id="MobiDB-lite"/>
    </source>
</evidence>
<gene>
    <name evidence="2" type="ORF">NOR_04636</name>
</gene>
<dbReference type="OMA" id="ETIHYTL"/>
<feature type="compositionally biased region" description="Pro residues" evidence="1">
    <location>
        <begin position="888"/>
        <end position="898"/>
    </location>
</feature>
<feature type="region of interest" description="Disordered" evidence="1">
    <location>
        <begin position="620"/>
        <end position="759"/>
    </location>
</feature>
<feature type="compositionally biased region" description="Polar residues" evidence="1">
    <location>
        <begin position="776"/>
        <end position="800"/>
    </location>
</feature>
<dbReference type="OrthoDB" id="5382203at2759"/>
<feature type="compositionally biased region" description="Polar residues" evidence="1">
    <location>
        <begin position="954"/>
        <end position="974"/>
    </location>
</feature>